<dbReference type="Gene3D" id="3.90.190.10">
    <property type="entry name" value="Protein tyrosine phosphatase superfamily"/>
    <property type="match status" value="1"/>
</dbReference>
<dbReference type="InterPro" id="IPR029021">
    <property type="entry name" value="Prot-tyrosine_phosphatase-like"/>
</dbReference>
<dbReference type="EC" id="3.1.3.48" evidence="2"/>
<evidence type="ECO:0000256" key="3">
    <source>
        <dbReference type="ARBA" id="ARBA00022801"/>
    </source>
</evidence>
<comment type="similarity">
    <text evidence="1">Belongs to the protein-tyrosine phosphatase family. Non-receptor class dual specificity subfamily.</text>
</comment>
<dbReference type="GO" id="GO:0005737">
    <property type="term" value="C:cytoplasm"/>
    <property type="evidence" value="ECO:0007669"/>
    <property type="project" value="TreeGrafter"/>
</dbReference>
<keyword evidence="3" id="KW-0378">Hydrolase</keyword>
<reference evidence="7" key="1">
    <citation type="submission" date="2015-08" db="UniProtKB">
        <authorList>
            <consortium name="WormBaseParasite"/>
        </authorList>
    </citation>
    <scope>IDENTIFICATION</scope>
</reference>
<proteinExistence type="inferred from homology"/>
<evidence type="ECO:0000259" key="5">
    <source>
        <dbReference type="SMART" id="SM00195"/>
    </source>
</evidence>
<dbReference type="WBParaSite" id="TCONS_00016435.p1">
    <property type="protein sequence ID" value="TCONS_00016435.p1"/>
    <property type="gene ID" value="XLOC_011036"/>
</dbReference>
<feature type="domain" description="Tyrosine-protein phosphatase" evidence="5">
    <location>
        <begin position="215"/>
        <end position="374"/>
    </location>
</feature>
<dbReference type="GO" id="GO:0043409">
    <property type="term" value="P:negative regulation of MAPK cascade"/>
    <property type="evidence" value="ECO:0007669"/>
    <property type="project" value="TreeGrafter"/>
</dbReference>
<dbReference type="PANTHER" id="PTHR10159">
    <property type="entry name" value="DUAL SPECIFICITY PROTEIN PHOSPHATASE"/>
    <property type="match status" value="1"/>
</dbReference>
<organism evidence="7">
    <name type="scientific">Strongyloides stercoralis</name>
    <name type="common">Threadworm</name>
    <dbReference type="NCBI Taxonomy" id="6248"/>
    <lineage>
        <taxon>Eukaryota</taxon>
        <taxon>Metazoa</taxon>
        <taxon>Ecdysozoa</taxon>
        <taxon>Nematoda</taxon>
        <taxon>Chromadorea</taxon>
        <taxon>Rhabditida</taxon>
        <taxon>Tylenchina</taxon>
        <taxon>Panagrolaimomorpha</taxon>
        <taxon>Strongyloidoidea</taxon>
        <taxon>Strongyloididae</taxon>
        <taxon>Strongyloides</taxon>
    </lineage>
</organism>
<keyword evidence="4" id="KW-0904">Protein phosphatase</keyword>
<evidence type="ECO:0000313" key="6">
    <source>
        <dbReference type="Proteomes" id="UP000035681"/>
    </source>
</evidence>
<dbReference type="SUPFAM" id="SSF52799">
    <property type="entry name" value="(Phosphotyrosine protein) phosphatases II"/>
    <property type="match status" value="1"/>
</dbReference>
<keyword evidence="6" id="KW-1185">Reference proteome</keyword>
<evidence type="ECO:0000256" key="4">
    <source>
        <dbReference type="ARBA" id="ARBA00022912"/>
    </source>
</evidence>
<dbReference type="CDD" id="cd14498">
    <property type="entry name" value="DSP"/>
    <property type="match status" value="1"/>
</dbReference>
<name>A0A0K0DSZ4_STRER</name>
<dbReference type="GO" id="GO:0017017">
    <property type="term" value="F:MAP kinase tyrosine/serine/threonine phosphatase activity"/>
    <property type="evidence" value="ECO:0007669"/>
    <property type="project" value="TreeGrafter"/>
</dbReference>
<dbReference type="GO" id="GO:0008330">
    <property type="term" value="F:protein tyrosine/threonine phosphatase activity"/>
    <property type="evidence" value="ECO:0007669"/>
    <property type="project" value="TreeGrafter"/>
</dbReference>
<dbReference type="WBParaSite" id="SSTP_0000035500.1">
    <property type="protein sequence ID" value="SSTP_0000035500.1"/>
    <property type="gene ID" value="SSTP_0000035500"/>
</dbReference>
<dbReference type="Pfam" id="PF00782">
    <property type="entry name" value="DSPc"/>
    <property type="match status" value="1"/>
</dbReference>
<dbReference type="AlphaFoldDB" id="A0A0K0DSZ4"/>
<dbReference type="PANTHER" id="PTHR10159:SF533">
    <property type="entry name" value="TYROSINE-PROTEIN PHOSPHATASE VHP-1"/>
    <property type="match status" value="1"/>
</dbReference>
<dbReference type="InterPro" id="IPR000340">
    <property type="entry name" value="Dual-sp_phosphatase_cat-dom"/>
</dbReference>
<dbReference type="Proteomes" id="UP000035681">
    <property type="component" value="Unplaced"/>
</dbReference>
<accession>A0A0K0DSZ4</accession>
<protein>
    <recommendedName>
        <fullName evidence="2">protein-tyrosine-phosphatase</fullName>
        <ecNumber evidence="2">3.1.3.48</ecNumber>
    </recommendedName>
</protein>
<evidence type="ECO:0000256" key="2">
    <source>
        <dbReference type="ARBA" id="ARBA00013064"/>
    </source>
</evidence>
<dbReference type="GO" id="GO:0033550">
    <property type="term" value="F:MAP kinase tyrosine phosphatase activity"/>
    <property type="evidence" value="ECO:0007669"/>
    <property type="project" value="TreeGrafter"/>
</dbReference>
<sequence length="382" mass="43874">MRRSHSQIAHGRHMVNANNLDKWNIIEQNRRKHSLCRDGYNGISLETGHIHVYLKKDDSKNKLDDEITKKIDVSISSLNKESHSLSFNKNDWSDEIMAENENNSNNKKIKEDVIDRCQDTIISNSSVSLRLSDNEYEQTTDERASLITAISRRNVCEKELMVNSLKEETTLNCLQNQQNKSLQKCNITQINSKLVNENDSLLPIPKPRNRYINEIVWQVDETVYCGGIEAVSNLNLLCRLNIEYIVDLSGLNEEIASRRSECPCLCSRKTPHSRMIMAIKLNDEELLPKQNLMPFFEDVVKLIGRAKVVKKCVLIHSIKGRNRAPAFVAAYMMHKHHITRVQAVTKISDLTSKIRPGINISDNLQRALMKWQSIQVKKTAWA</sequence>
<evidence type="ECO:0000313" key="7">
    <source>
        <dbReference type="WBParaSite" id="SSTP_0000035500.1"/>
    </source>
</evidence>
<dbReference type="SMART" id="SM00195">
    <property type="entry name" value="DSPc"/>
    <property type="match status" value="1"/>
</dbReference>
<dbReference type="InterPro" id="IPR020422">
    <property type="entry name" value="TYR_PHOSPHATASE_DUAL_dom"/>
</dbReference>
<evidence type="ECO:0000256" key="1">
    <source>
        <dbReference type="ARBA" id="ARBA00008601"/>
    </source>
</evidence>